<dbReference type="PANTHER" id="PTHR44051:SF19">
    <property type="entry name" value="DISULFIDE-BOND OXIDOREDUCTASE YFCG"/>
    <property type="match status" value="1"/>
</dbReference>
<dbReference type="Pfam" id="PF13409">
    <property type="entry name" value="GST_N_2"/>
    <property type="match status" value="1"/>
</dbReference>
<dbReference type="SFLD" id="SFLDS00019">
    <property type="entry name" value="Glutathione_Transferase_(cytos"/>
    <property type="match status" value="1"/>
</dbReference>
<dbReference type="GO" id="GO:0004364">
    <property type="term" value="F:glutathione transferase activity"/>
    <property type="evidence" value="ECO:0007669"/>
    <property type="project" value="UniProtKB-EC"/>
</dbReference>
<dbReference type="CDD" id="cd03180">
    <property type="entry name" value="GST_C_2"/>
    <property type="match status" value="1"/>
</dbReference>
<dbReference type="InterPro" id="IPR036282">
    <property type="entry name" value="Glutathione-S-Trfase_C_sf"/>
</dbReference>
<dbReference type="PROSITE" id="PS50405">
    <property type="entry name" value="GST_CTER"/>
    <property type="match status" value="1"/>
</dbReference>
<dbReference type="EC" id="2.5.1.18" evidence="3"/>
<dbReference type="SFLD" id="SFLDG00358">
    <property type="entry name" value="Main_(cytGST)"/>
    <property type="match status" value="1"/>
</dbReference>
<evidence type="ECO:0000313" key="4">
    <source>
        <dbReference type="Proteomes" id="UP000554726"/>
    </source>
</evidence>
<dbReference type="Proteomes" id="UP000554726">
    <property type="component" value="Unassembled WGS sequence"/>
</dbReference>
<dbReference type="SUPFAM" id="SSF47616">
    <property type="entry name" value="GST C-terminal domain-like"/>
    <property type="match status" value="1"/>
</dbReference>
<accession>A0ABR6JPJ1</accession>
<dbReference type="Gene3D" id="3.40.30.10">
    <property type="entry name" value="Glutaredoxin"/>
    <property type="match status" value="1"/>
</dbReference>
<dbReference type="SUPFAM" id="SSF52833">
    <property type="entry name" value="Thioredoxin-like"/>
    <property type="match status" value="1"/>
</dbReference>
<feature type="domain" description="GST C-terminal" evidence="2">
    <location>
        <begin position="114"/>
        <end position="234"/>
    </location>
</feature>
<comment type="caution">
    <text evidence="3">The sequence shown here is derived from an EMBL/GenBank/DDBJ whole genome shotgun (WGS) entry which is preliminary data.</text>
</comment>
<dbReference type="InterPro" id="IPR036249">
    <property type="entry name" value="Thioredoxin-like_sf"/>
</dbReference>
<name>A0ABR6JPJ1_9XANT</name>
<dbReference type="InterPro" id="IPR004045">
    <property type="entry name" value="Glutathione_S-Trfase_N"/>
</dbReference>
<evidence type="ECO:0000259" key="1">
    <source>
        <dbReference type="PROSITE" id="PS50404"/>
    </source>
</evidence>
<dbReference type="PANTHER" id="PTHR44051">
    <property type="entry name" value="GLUTATHIONE S-TRANSFERASE-RELATED"/>
    <property type="match status" value="1"/>
</dbReference>
<dbReference type="InterPro" id="IPR040079">
    <property type="entry name" value="Glutathione_S-Trfase"/>
</dbReference>
<evidence type="ECO:0000313" key="3">
    <source>
        <dbReference type="EMBL" id="MBB4594689.1"/>
    </source>
</evidence>
<protein>
    <submittedName>
        <fullName evidence="3">Glutathione S-transferase</fullName>
        <ecNumber evidence="3">2.5.1.18</ecNumber>
    </submittedName>
</protein>
<dbReference type="CDD" id="cd03047">
    <property type="entry name" value="GST_N_2"/>
    <property type="match status" value="1"/>
</dbReference>
<keyword evidence="3" id="KW-0808">Transferase</keyword>
<organism evidence="3 4">
    <name type="scientific">Xanthomonas cannabis</name>
    <dbReference type="NCBI Taxonomy" id="1885674"/>
    <lineage>
        <taxon>Bacteria</taxon>
        <taxon>Pseudomonadati</taxon>
        <taxon>Pseudomonadota</taxon>
        <taxon>Gammaproteobacteria</taxon>
        <taxon>Lysobacterales</taxon>
        <taxon>Lysobacteraceae</taxon>
        <taxon>Xanthomonas</taxon>
    </lineage>
</organism>
<feature type="domain" description="GST N-terminal" evidence="1">
    <location>
        <begin position="28"/>
        <end position="109"/>
    </location>
</feature>
<reference evidence="3 4" key="1">
    <citation type="submission" date="2020-08" db="EMBL/GenBank/DDBJ databases">
        <title>Studying the diversity of plant-associated saprophytic bacteria and their role in host health and plant-pathogen interactions.</title>
        <authorList>
            <person name="Potnis N."/>
        </authorList>
    </citation>
    <scope>NUCLEOTIDE SEQUENCE [LARGE SCALE GENOMIC DNA]</scope>
    <source>
        <strain evidence="3 4">F16</strain>
    </source>
</reference>
<proteinExistence type="predicted"/>
<gene>
    <name evidence="3" type="ORF">FHR60_003392</name>
</gene>
<dbReference type="InterPro" id="IPR010987">
    <property type="entry name" value="Glutathione-S-Trfase_C-like"/>
</dbReference>
<dbReference type="SFLD" id="SFLDG01150">
    <property type="entry name" value="Main.1:_Beta-like"/>
    <property type="match status" value="1"/>
</dbReference>
<evidence type="ECO:0000259" key="2">
    <source>
        <dbReference type="PROSITE" id="PS50405"/>
    </source>
</evidence>
<keyword evidence="4" id="KW-1185">Reference proteome</keyword>
<dbReference type="Gene3D" id="1.20.1050.10">
    <property type="match status" value="1"/>
</dbReference>
<dbReference type="PROSITE" id="PS50404">
    <property type="entry name" value="GST_NTER"/>
    <property type="match status" value="1"/>
</dbReference>
<dbReference type="EMBL" id="JACHNS010000007">
    <property type="protein sequence ID" value="MBB4594689.1"/>
    <property type="molecule type" value="Genomic_DNA"/>
</dbReference>
<sequence>MPGNDAHNALPPLVARYATCTTSLVGMHMLDIYGTLTSINVRKVLWLCEEMQLDYRLHAYGSGAASVQAPEFLALNPNGLVPVLRDGTVVLWESNTICRYLAARSQREDLLPSAPAARARVEQWMDWQATELNPAWRYAFMATVRGSAAHTDMQCIADSVQAWNRLMALLDAQLQQAGPYVLGAQFTLADIVLGLSTQRWMASPIARPVLPAMAAYYAQLRTRVGFQRHGCSAP</sequence>